<organism evidence="2 3">
    <name type="scientific">Microbacterium foliorum</name>
    <dbReference type="NCBI Taxonomy" id="104336"/>
    <lineage>
        <taxon>Bacteria</taxon>
        <taxon>Bacillati</taxon>
        <taxon>Actinomycetota</taxon>
        <taxon>Actinomycetes</taxon>
        <taxon>Micrococcales</taxon>
        <taxon>Microbacteriaceae</taxon>
        <taxon>Microbacterium</taxon>
    </lineage>
</organism>
<protein>
    <submittedName>
        <fullName evidence="2">ATP-dependent DNA ligase</fullName>
    </submittedName>
</protein>
<dbReference type="OrthoDB" id="5123855at2"/>
<evidence type="ECO:0000259" key="1">
    <source>
        <dbReference type="Pfam" id="PF25355"/>
    </source>
</evidence>
<dbReference type="InterPro" id="IPR057204">
    <property type="entry name" value="DUF7882"/>
</dbReference>
<keyword evidence="2" id="KW-0436">Ligase</keyword>
<dbReference type="Pfam" id="PF25355">
    <property type="entry name" value="DUF7882"/>
    <property type="match status" value="1"/>
</dbReference>
<dbReference type="GO" id="GO:0016874">
    <property type="term" value="F:ligase activity"/>
    <property type="evidence" value="ECO:0007669"/>
    <property type="project" value="UniProtKB-KW"/>
</dbReference>
<reference evidence="2 3" key="1">
    <citation type="submission" date="2019-06" db="EMBL/GenBank/DDBJ databases">
        <title>Complete genome of Microbacterium foliorum M2.</title>
        <authorList>
            <person name="Cao G."/>
        </authorList>
    </citation>
    <scope>NUCLEOTIDE SEQUENCE [LARGE SCALE GENOMIC DNA]</scope>
    <source>
        <strain evidence="2 3">M2</strain>
    </source>
</reference>
<feature type="domain" description="DUF7882" evidence="1">
    <location>
        <begin position="17"/>
        <end position="110"/>
    </location>
</feature>
<sequence>MRTDAPGRPTPSSGKSQFIYEGGPKVEIEDRALTHLQLVMTAKLRRGEPFTFTWKEDVSTGGGRTSVWIHPGSSMVFKFFGSRAPAINRAWLDALAFGANSPTVLYLTPEPVEGTRLERDSETASIRA</sequence>
<gene>
    <name evidence="2" type="ORF">FIV50_02710</name>
</gene>
<dbReference type="Proteomes" id="UP000316125">
    <property type="component" value="Chromosome"/>
</dbReference>
<dbReference type="EMBL" id="CP041040">
    <property type="protein sequence ID" value="QDE36488.1"/>
    <property type="molecule type" value="Genomic_DNA"/>
</dbReference>
<evidence type="ECO:0000313" key="2">
    <source>
        <dbReference type="EMBL" id="QDE36488.1"/>
    </source>
</evidence>
<evidence type="ECO:0000313" key="3">
    <source>
        <dbReference type="Proteomes" id="UP000316125"/>
    </source>
</evidence>
<dbReference type="AlphaFoldDB" id="A0A4Y5YVH0"/>
<accession>A0A4Y5YVH0</accession>
<proteinExistence type="predicted"/>
<name>A0A4Y5YVH0_9MICO</name>